<dbReference type="SMART" id="SM00387">
    <property type="entry name" value="HATPase_c"/>
    <property type="match status" value="1"/>
</dbReference>
<sequence length="755" mass="88636">MSIQFKIILFLSLLFFGCGKPEKRILVIHSYEENFFQYSEYNELITKNFKQKGIKTDIKTFYLDCEKYREQEEIDRINLFLNSISNWHPDIILVNEDQATYSLLKTEHKLAKSTPIVFAGVNYPNWDLIQKYPNVTGLHDKIDIIKNLEVMEELDDKKKSFTILDYTFIDKKIREDIKKHLNTDSPIISNIDEQIPQTDYETKFKDKLFLHILSARNNHLYDKDSVQIPQLSLKFLWGISKYNVQMPYLQLKYDFTTVTLANFHMTNRYSAIYEMFGCGFDFRAGYMTTLPTQVKEEVDLAAKILNGIKPQDLPIRESAKDYVVDWQVMKKLGIKQTEIPAKYQMINLPFKEHYPVAWYSIIISIITILVTLFSWLTYLYIHEMNMRRQTFYALEEERESLALAIESGNTFAWRFQNDCLQFKNSFWKSINMKNVPLSVEKFTNFIHPDYRETFKHHWQEIFIQGTHAIELLCDFTGDGYQWWELRSSTMESVSGQQRTTGLILNINEHKKREQELIEARELAENAELKQSFLANMSHEIRTPLNAIVGFSNILASDSEIQEEERTTYINTINTNSELLLKLINDILEISRIESGYMSFEYQNYSVNTLIDEVYNTHRVILPSHLQFLKETAEEDLEIYVDKNRLTQVLTNFLNNASKFTPCGYIKLGYHYLPKEQQVHIFVEDSGKGIPQAEQKMIFSRFYKQDEFAQGTGLGLSICQVIIEKLGGHIHLWSEPGKGSRFTIILNCEDPLKRKQ</sequence>
<keyword evidence="3" id="KW-0597">Phosphoprotein</keyword>
<dbReference type="SUPFAM" id="SSF55785">
    <property type="entry name" value="PYP-like sensor domain (PAS domain)"/>
    <property type="match status" value="1"/>
</dbReference>
<dbReference type="InterPro" id="IPR036890">
    <property type="entry name" value="HATPase_C_sf"/>
</dbReference>
<dbReference type="InterPro" id="IPR035965">
    <property type="entry name" value="PAS-like_dom_sf"/>
</dbReference>
<keyword evidence="6" id="KW-0902">Two-component regulatory system</keyword>
<dbReference type="InterPro" id="IPR003661">
    <property type="entry name" value="HisK_dim/P_dom"/>
</dbReference>
<keyword evidence="7" id="KW-0472">Membrane</keyword>
<dbReference type="InterPro" id="IPR005467">
    <property type="entry name" value="His_kinase_dom"/>
</dbReference>
<dbReference type="PROSITE" id="PS51257">
    <property type="entry name" value="PROKAR_LIPOPROTEIN"/>
    <property type="match status" value="1"/>
</dbReference>
<dbReference type="Proteomes" id="UP000576368">
    <property type="component" value="Unassembled WGS sequence"/>
</dbReference>
<dbReference type="SUPFAM" id="SSF47384">
    <property type="entry name" value="Homodimeric domain of signal transducing histidine kinase"/>
    <property type="match status" value="1"/>
</dbReference>
<protein>
    <recommendedName>
        <fullName evidence="2">histidine kinase</fullName>
        <ecNumber evidence="2">2.7.13.3</ecNumber>
    </recommendedName>
</protein>
<dbReference type="EC" id="2.7.13.3" evidence="2"/>
<evidence type="ECO:0000313" key="11">
    <source>
        <dbReference type="Proteomes" id="UP000576368"/>
    </source>
</evidence>
<dbReference type="Gene3D" id="3.40.50.2300">
    <property type="match status" value="1"/>
</dbReference>
<keyword evidence="5 9" id="KW-0418">Kinase</keyword>
<keyword evidence="7" id="KW-1133">Transmembrane helix</keyword>
<evidence type="ECO:0000256" key="1">
    <source>
        <dbReference type="ARBA" id="ARBA00000085"/>
    </source>
</evidence>
<dbReference type="InterPro" id="IPR036097">
    <property type="entry name" value="HisK_dim/P_sf"/>
</dbReference>
<dbReference type="EMBL" id="JAATLI010000009">
    <property type="protein sequence ID" value="NJC18963.1"/>
    <property type="molecule type" value="Genomic_DNA"/>
</dbReference>
<evidence type="ECO:0000256" key="3">
    <source>
        <dbReference type="ARBA" id="ARBA00022553"/>
    </source>
</evidence>
<evidence type="ECO:0000256" key="2">
    <source>
        <dbReference type="ARBA" id="ARBA00012438"/>
    </source>
</evidence>
<dbReference type="CDD" id="cd00082">
    <property type="entry name" value="HisKA"/>
    <property type="match status" value="1"/>
</dbReference>
<reference evidence="9 11" key="2">
    <citation type="submission" date="2020-03" db="EMBL/GenBank/DDBJ databases">
        <title>Genomic Encyclopedia of Type Strains, Phase IV (KMG-IV): sequencing the most valuable type-strain genomes for metagenomic binning, comparative biology and taxonomic classification.</title>
        <authorList>
            <person name="Goeker M."/>
        </authorList>
    </citation>
    <scope>NUCLEOTIDE SEQUENCE [LARGE SCALE GENOMIC DNA]</scope>
    <source>
        <strain evidence="9 11">DSM 105722</strain>
    </source>
</reference>
<name>A0A7X5YD31_9BACT</name>
<reference evidence="10 12" key="1">
    <citation type="submission" date="2019-09" db="EMBL/GenBank/DDBJ databases">
        <title>Butyricimonas paravirosa DSM 105722 (=214-4 = JCM 18677 = CCUG 65563).</title>
        <authorList>
            <person name="Le Roy T."/>
            <person name="Cani P.D."/>
        </authorList>
    </citation>
    <scope>NUCLEOTIDE SEQUENCE [LARGE SCALE GENOMIC DNA]</scope>
    <source>
        <strain evidence="10 12">DSM 105722</strain>
    </source>
</reference>
<evidence type="ECO:0000256" key="6">
    <source>
        <dbReference type="ARBA" id="ARBA00023012"/>
    </source>
</evidence>
<accession>A0A7X5YD31</accession>
<dbReference type="EMBL" id="CP043839">
    <property type="protein sequence ID" value="WOF14570.1"/>
    <property type="molecule type" value="Genomic_DNA"/>
</dbReference>
<evidence type="ECO:0000256" key="5">
    <source>
        <dbReference type="ARBA" id="ARBA00022777"/>
    </source>
</evidence>
<keyword evidence="4" id="KW-0808">Transferase</keyword>
<comment type="catalytic activity">
    <reaction evidence="1">
        <text>ATP + protein L-histidine = ADP + protein N-phospho-L-histidine.</text>
        <dbReference type="EC" id="2.7.13.3"/>
    </reaction>
</comment>
<dbReference type="SUPFAM" id="SSF55874">
    <property type="entry name" value="ATPase domain of HSP90 chaperone/DNA topoisomerase II/histidine kinase"/>
    <property type="match status" value="1"/>
</dbReference>
<dbReference type="PRINTS" id="PR00344">
    <property type="entry name" value="BCTRLSENSOR"/>
</dbReference>
<feature type="transmembrane region" description="Helical" evidence="7">
    <location>
        <begin position="356"/>
        <end position="381"/>
    </location>
</feature>
<dbReference type="PANTHER" id="PTHR43711:SF31">
    <property type="entry name" value="HISTIDINE KINASE"/>
    <property type="match status" value="1"/>
</dbReference>
<dbReference type="InterPro" id="IPR004358">
    <property type="entry name" value="Sig_transdc_His_kin-like_C"/>
</dbReference>
<dbReference type="PANTHER" id="PTHR43711">
    <property type="entry name" value="TWO-COMPONENT HISTIDINE KINASE"/>
    <property type="match status" value="1"/>
</dbReference>
<evidence type="ECO:0000313" key="9">
    <source>
        <dbReference type="EMBL" id="NJC18963.1"/>
    </source>
</evidence>
<dbReference type="RefSeq" id="WP_087420601.1">
    <property type="nucleotide sequence ID" value="NZ_BMPA01000009.1"/>
</dbReference>
<keyword evidence="12" id="KW-1185">Reference proteome</keyword>
<dbReference type="PROSITE" id="PS50109">
    <property type="entry name" value="HIS_KIN"/>
    <property type="match status" value="1"/>
</dbReference>
<gene>
    <name evidence="10" type="ORF">F1644_20950</name>
    <name evidence="9" type="ORF">GGR15_002593</name>
</gene>
<organism evidence="9 11">
    <name type="scientific">Butyricimonas paravirosa</name>
    <dbReference type="NCBI Taxonomy" id="1472417"/>
    <lineage>
        <taxon>Bacteria</taxon>
        <taxon>Pseudomonadati</taxon>
        <taxon>Bacteroidota</taxon>
        <taxon>Bacteroidia</taxon>
        <taxon>Bacteroidales</taxon>
        <taxon>Odoribacteraceae</taxon>
        <taxon>Butyricimonas</taxon>
    </lineage>
</organism>
<keyword evidence="7" id="KW-0812">Transmembrane</keyword>
<evidence type="ECO:0000313" key="10">
    <source>
        <dbReference type="EMBL" id="WOF14570.1"/>
    </source>
</evidence>
<dbReference type="Gene3D" id="1.10.287.130">
    <property type="match status" value="1"/>
</dbReference>
<feature type="domain" description="Histidine kinase" evidence="8">
    <location>
        <begin position="535"/>
        <end position="749"/>
    </location>
</feature>
<dbReference type="Proteomes" id="UP001302374">
    <property type="component" value="Chromosome"/>
</dbReference>
<dbReference type="GO" id="GO:0000155">
    <property type="term" value="F:phosphorelay sensor kinase activity"/>
    <property type="evidence" value="ECO:0007669"/>
    <property type="project" value="InterPro"/>
</dbReference>
<evidence type="ECO:0000259" key="8">
    <source>
        <dbReference type="PROSITE" id="PS50109"/>
    </source>
</evidence>
<dbReference type="Gene3D" id="3.30.565.10">
    <property type="entry name" value="Histidine kinase-like ATPase, C-terminal domain"/>
    <property type="match status" value="1"/>
</dbReference>
<dbReference type="InterPro" id="IPR050736">
    <property type="entry name" value="Sensor_HK_Regulatory"/>
</dbReference>
<dbReference type="GeneID" id="86893821"/>
<dbReference type="Pfam" id="PF02518">
    <property type="entry name" value="HATPase_c"/>
    <property type="match status" value="1"/>
</dbReference>
<dbReference type="Pfam" id="PF00512">
    <property type="entry name" value="HisKA"/>
    <property type="match status" value="1"/>
</dbReference>
<evidence type="ECO:0000256" key="4">
    <source>
        <dbReference type="ARBA" id="ARBA00022679"/>
    </source>
</evidence>
<proteinExistence type="predicted"/>
<dbReference type="SMART" id="SM00388">
    <property type="entry name" value="HisKA"/>
    <property type="match status" value="1"/>
</dbReference>
<dbReference type="AlphaFoldDB" id="A0A7X5YD31"/>
<dbReference type="FunFam" id="3.30.565.10:FF:000006">
    <property type="entry name" value="Sensor histidine kinase WalK"/>
    <property type="match status" value="1"/>
</dbReference>
<evidence type="ECO:0000313" key="12">
    <source>
        <dbReference type="Proteomes" id="UP001302374"/>
    </source>
</evidence>
<dbReference type="InterPro" id="IPR003594">
    <property type="entry name" value="HATPase_dom"/>
</dbReference>
<evidence type="ECO:0000256" key="7">
    <source>
        <dbReference type="SAM" id="Phobius"/>
    </source>
</evidence>